<dbReference type="KEGG" id="sfc:Spiaf_0201"/>
<dbReference type="SMART" id="SM01323">
    <property type="entry name" value="YajC"/>
    <property type="match status" value="1"/>
</dbReference>
<dbReference type="Pfam" id="PF02699">
    <property type="entry name" value="YajC"/>
    <property type="match status" value="1"/>
</dbReference>
<keyword evidence="4" id="KW-0813">Transport</keyword>
<reference evidence="13" key="1">
    <citation type="journal article" date="2013" name="Stand. Genomic Sci.">
        <title>Complete genome sequence of the halophilic bacterium Spirochaeta africana type strain (Z-7692(T)) from the alkaline Lake Magadi in the East African Rift.</title>
        <authorList>
            <person name="Liolos K."/>
            <person name="Abt B."/>
            <person name="Scheuner C."/>
            <person name="Teshima H."/>
            <person name="Held B."/>
            <person name="Lapidus A."/>
            <person name="Nolan M."/>
            <person name="Lucas S."/>
            <person name="Deshpande S."/>
            <person name="Cheng J.F."/>
            <person name="Tapia R."/>
            <person name="Goodwin L.A."/>
            <person name="Pitluck S."/>
            <person name="Pagani I."/>
            <person name="Ivanova N."/>
            <person name="Mavromatis K."/>
            <person name="Mikhailova N."/>
            <person name="Huntemann M."/>
            <person name="Pati A."/>
            <person name="Chen A."/>
            <person name="Palaniappan K."/>
            <person name="Land M."/>
            <person name="Rohde M."/>
            <person name="Tindall B.J."/>
            <person name="Detter J.C."/>
            <person name="Goker M."/>
            <person name="Bristow J."/>
            <person name="Eisen J.A."/>
            <person name="Markowitz V."/>
            <person name="Hugenholtz P."/>
            <person name="Woyke T."/>
            <person name="Klenk H.P."/>
            <person name="Kyrpides N.C."/>
        </authorList>
    </citation>
    <scope>NUCLEOTIDE SEQUENCE</scope>
    <source>
        <strain evidence="13">ATCC 700263 / DSM 8902 / Z-7692</strain>
    </source>
</reference>
<evidence type="ECO:0000256" key="9">
    <source>
        <dbReference type="ARBA" id="ARBA00023010"/>
    </source>
</evidence>
<accession>H9UFL7</accession>
<keyword evidence="8 11" id="KW-1133">Transmembrane helix</keyword>
<dbReference type="Proteomes" id="UP000007383">
    <property type="component" value="Chromosome"/>
</dbReference>
<keyword evidence="10 11" id="KW-0472">Membrane</keyword>
<dbReference type="AlphaFoldDB" id="H9UFL7"/>
<keyword evidence="7" id="KW-0653">Protein transport</keyword>
<proteinExistence type="inferred from homology"/>
<evidence type="ECO:0000256" key="8">
    <source>
        <dbReference type="ARBA" id="ARBA00022989"/>
    </source>
</evidence>
<organism evidence="12 13">
    <name type="scientific">Spirochaeta africana (strain ATCC 700263 / DSM 8902 / Z-7692)</name>
    <dbReference type="NCBI Taxonomy" id="889378"/>
    <lineage>
        <taxon>Bacteria</taxon>
        <taxon>Pseudomonadati</taxon>
        <taxon>Spirochaetota</taxon>
        <taxon>Spirochaetia</taxon>
        <taxon>Spirochaetales</taxon>
        <taxon>Spirochaetaceae</taxon>
        <taxon>Spirochaeta</taxon>
    </lineage>
</organism>
<dbReference type="RefSeq" id="WP_014454308.1">
    <property type="nucleotide sequence ID" value="NC_017098.1"/>
</dbReference>
<dbReference type="PATRIC" id="fig|889378.3.peg.204"/>
<dbReference type="STRING" id="889378.Spiaf_0201"/>
<evidence type="ECO:0000256" key="11">
    <source>
        <dbReference type="SAM" id="Phobius"/>
    </source>
</evidence>
<evidence type="ECO:0000256" key="1">
    <source>
        <dbReference type="ARBA" id="ARBA00004162"/>
    </source>
</evidence>
<dbReference type="PANTHER" id="PTHR33909">
    <property type="entry name" value="SEC TRANSLOCON ACCESSORY COMPLEX SUBUNIT YAJC"/>
    <property type="match status" value="1"/>
</dbReference>
<evidence type="ECO:0000313" key="13">
    <source>
        <dbReference type="Proteomes" id="UP000007383"/>
    </source>
</evidence>
<keyword evidence="9" id="KW-0811">Translocation</keyword>
<dbReference type="GO" id="GO:0015031">
    <property type="term" value="P:protein transport"/>
    <property type="evidence" value="ECO:0007669"/>
    <property type="project" value="UniProtKB-KW"/>
</dbReference>
<comment type="subcellular location">
    <subcellularLocation>
        <location evidence="1">Cell membrane</location>
        <topology evidence="1">Single-pass membrane protein</topology>
    </subcellularLocation>
</comment>
<evidence type="ECO:0000256" key="3">
    <source>
        <dbReference type="ARBA" id="ARBA00014962"/>
    </source>
</evidence>
<sequence length="116" mass="12663">MGQNLFSLPLFQAAAPAAGAQGGGQLMMTVVTFGLVFLIFYFLILRPQNKRQKQQTQMQESLKKGDKVVTIGGIRGVIVTVKEDSVVLKVDENAKMEFNRSAISSVLNSKENSENA</sequence>
<dbReference type="PRINTS" id="PR01853">
    <property type="entry name" value="YAJCTRNLCASE"/>
</dbReference>
<dbReference type="OrthoDB" id="9800132at2"/>
<dbReference type="InterPro" id="IPR003849">
    <property type="entry name" value="Preprotein_translocase_YajC"/>
</dbReference>
<gene>
    <name evidence="12" type="ordered locus">Spiaf_0201</name>
</gene>
<dbReference type="EMBL" id="CP003282">
    <property type="protein sequence ID" value="AFG36310.1"/>
    <property type="molecule type" value="Genomic_DNA"/>
</dbReference>
<dbReference type="GO" id="GO:0005886">
    <property type="term" value="C:plasma membrane"/>
    <property type="evidence" value="ECO:0007669"/>
    <property type="project" value="UniProtKB-SubCell"/>
</dbReference>
<protein>
    <recommendedName>
        <fullName evidence="3">Sec translocon accessory complex subunit YajC</fullName>
    </recommendedName>
</protein>
<dbReference type="HOGENOM" id="CLU_116157_2_1_12"/>
<keyword evidence="5" id="KW-1003">Cell membrane</keyword>
<dbReference type="eggNOG" id="COG1862">
    <property type="taxonomic scope" value="Bacteria"/>
</dbReference>
<dbReference type="PANTHER" id="PTHR33909:SF1">
    <property type="entry name" value="SEC TRANSLOCON ACCESSORY COMPLEX SUBUNIT YAJC"/>
    <property type="match status" value="1"/>
</dbReference>
<keyword evidence="13" id="KW-1185">Reference proteome</keyword>
<evidence type="ECO:0000256" key="4">
    <source>
        <dbReference type="ARBA" id="ARBA00022448"/>
    </source>
</evidence>
<name>H9UFL7_SPIAZ</name>
<evidence type="ECO:0000256" key="7">
    <source>
        <dbReference type="ARBA" id="ARBA00022927"/>
    </source>
</evidence>
<evidence type="ECO:0000313" key="12">
    <source>
        <dbReference type="EMBL" id="AFG36310.1"/>
    </source>
</evidence>
<keyword evidence="6 11" id="KW-0812">Transmembrane</keyword>
<dbReference type="NCBIfam" id="TIGR00739">
    <property type="entry name" value="yajC"/>
    <property type="match status" value="1"/>
</dbReference>
<feature type="transmembrane region" description="Helical" evidence="11">
    <location>
        <begin position="29"/>
        <end position="45"/>
    </location>
</feature>
<evidence type="ECO:0000256" key="2">
    <source>
        <dbReference type="ARBA" id="ARBA00006742"/>
    </source>
</evidence>
<evidence type="ECO:0000256" key="5">
    <source>
        <dbReference type="ARBA" id="ARBA00022475"/>
    </source>
</evidence>
<evidence type="ECO:0000256" key="6">
    <source>
        <dbReference type="ARBA" id="ARBA00022692"/>
    </source>
</evidence>
<comment type="similarity">
    <text evidence="2">Belongs to the YajC family.</text>
</comment>
<evidence type="ECO:0000256" key="10">
    <source>
        <dbReference type="ARBA" id="ARBA00023136"/>
    </source>
</evidence>